<dbReference type="RefSeq" id="WP_104003527.1">
    <property type="nucleotide sequence ID" value="NZ_FNVQ01000002.1"/>
</dbReference>
<sequence>MQFFALIEYLISGIVASVWVVALVNEAIDLPVELIKDYKEVFVVVYFPIAYILGIYVDVASSFTIRRTKQCILGMCKYCKFRFFLRTTKKAFYFLAGRPKSDSYERGATILAQSPSDMAKTMDLYVSRDRIARGMALNAFVSAFVSLALLPSMINIKAFLICFLVFLISIFVWARLRRLSSRFKRVAIKKLESNP</sequence>
<evidence type="ECO:0000313" key="2">
    <source>
        <dbReference type="EMBL" id="SEG56343.1"/>
    </source>
</evidence>
<dbReference type="Proteomes" id="UP000236745">
    <property type="component" value="Unassembled WGS sequence"/>
</dbReference>
<dbReference type="EMBL" id="FNVQ01000002">
    <property type="protein sequence ID" value="SEG56343.1"/>
    <property type="molecule type" value="Genomic_DNA"/>
</dbReference>
<dbReference type="OrthoDB" id="7026112at2"/>
<proteinExistence type="predicted"/>
<feature type="transmembrane region" description="Helical" evidence="1">
    <location>
        <begin position="156"/>
        <end position="176"/>
    </location>
</feature>
<organism evidence="2 3">
    <name type="scientific">Marinobacterium lutimaris</name>
    <dbReference type="NCBI Taxonomy" id="568106"/>
    <lineage>
        <taxon>Bacteria</taxon>
        <taxon>Pseudomonadati</taxon>
        <taxon>Pseudomonadota</taxon>
        <taxon>Gammaproteobacteria</taxon>
        <taxon>Oceanospirillales</taxon>
        <taxon>Oceanospirillaceae</taxon>
        <taxon>Marinobacterium</taxon>
    </lineage>
</organism>
<keyword evidence="1" id="KW-0812">Transmembrane</keyword>
<keyword evidence="1" id="KW-0472">Membrane</keyword>
<gene>
    <name evidence="2" type="ORF">SAMN05444390_102435</name>
</gene>
<feature type="transmembrane region" description="Helical" evidence="1">
    <location>
        <begin position="44"/>
        <end position="65"/>
    </location>
</feature>
<keyword evidence="3" id="KW-1185">Reference proteome</keyword>
<feature type="transmembrane region" description="Helical" evidence="1">
    <location>
        <begin position="131"/>
        <end position="150"/>
    </location>
</feature>
<reference evidence="2 3" key="1">
    <citation type="submission" date="2016-10" db="EMBL/GenBank/DDBJ databases">
        <authorList>
            <person name="de Groot N.N."/>
        </authorList>
    </citation>
    <scope>NUCLEOTIDE SEQUENCE [LARGE SCALE GENOMIC DNA]</scope>
    <source>
        <strain evidence="2 3">DSM 22012</strain>
    </source>
</reference>
<keyword evidence="1" id="KW-1133">Transmembrane helix</keyword>
<accession>A0A1H6B673</accession>
<protein>
    <submittedName>
        <fullName evidence="2">Uncharacterized protein</fullName>
    </submittedName>
</protein>
<evidence type="ECO:0000256" key="1">
    <source>
        <dbReference type="SAM" id="Phobius"/>
    </source>
</evidence>
<name>A0A1H6B673_9GAMM</name>
<evidence type="ECO:0000313" key="3">
    <source>
        <dbReference type="Proteomes" id="UP000236745"/>
    </source>
</evidence>
<dbReference type="AlphaFoldDB" id="A0A1H6B673"/>
<feature type="transmembrane region" description="Helical" evidence="1">
    <location>
        <begin position="7"/>
        <end position="24"/>
    </location>
</feature>